<keyword evidence="1" id="KW-0732">Signal</keyword>
<name>A0AA87Q1X7_RHIRH</name>
<dbReference type="Proteomes" id="UP000026941">
    <property type="component" value="Unassembled WGS sequence"/>
</dbReference>
<dbReference type="GeneID" id="86847921"/>
<proteinExistence type="predicted"/>
<evidence type="ECO:0000313" key="2">
    <source>
        <dbReference type="EMBL" id="GAJ91595.1"/>
    </source>
</evidence>
<evidence type="ECO:0000256" key="1">
    <source>
        <dbReference type="SAM" id="SignalP"/>
    </source>
</evidence>
<dbReference type="EMBL" id="BAYX01000002">
    <property type="protein sequence ID" value="GAJ91595.1"/>
    <property type="molecule type" value="Genomic_DNA"/>
</dbReference>
<evidence type="ECO:0000313" key="3">
    <source>
        <dbReference type="Proteomes" id="UP000026941"/>
    </source>
</evidence>
<dbReference type="RefSeq" id="WP_007692990.1">
    <property type="nucleotide sequence ID" value="NZ_BAYX01000002.1"/>
</dbReference>
<sequence>MRRLQYAIWAITFSATTAISSMAWADGFENIVISSAKGAETSEDTFAPDTAKIFVSADLTDDIKSGSTITVSWIAVDTAGAAPPNYKIDEVSFDIKTNENQVDSSITRPNSGWPIGTYNITFSVDGKPMETSDFSIEE</sequence>
<feature type="signal peptide" evidence="1">
    <location>
        <begin position="1"/>
        <end position="25"/>
    </location>
</feature>
<protein>
    <submittedName>
        <fullName evidence="2">Uncharacterized protein</fullName>
    </submittedName>
</protein>
<organism evidence="2 3">
    <name type="scientific">Rhizobium rhizogenes NBRC 13257</name>
    <dbReference type="NCBI Taxonomy" id="1220581"/>
    <lineage>
        <taxon>Bacteria</taxon>
        <taxon>Pseudomonadati</taxon>
        <taxon>Pseudomonadota</taxon>
        <taxon>Alphaproteobacteria</taxon>
        <taxon>Hyphomicrobiales</taxon>
        <taxon>Rhizobiaceae</taxon>
        <taxon>Rhizobium/Agrobacterium group</taxon>
        <taxon>Rhizobium</taxon>
    </lineage>
</organism>
<dbReference type="AlphaFoldDB" id="A0AA87Q1X7"/>
<accession>A0AA87Q1X7</accession>
<comment type="caution">
    <text evidence="2">The sequence shown here is derived from an EMBL/GenBank/DDBJ whole genome shotgun (WGS) entry which is preliminary data.</text>
</comment>
<gene>
    <name evidence="2" type="ORF">RRH01S_02_02630</name>
</gene>
<feature type="chain" id="PRO_5041737605" evidence="1">
    <location>
        <begin position="26"/>
        <end position="138"/>
    </location>
</feature>
<reference evidence="2 3" key="1">
    <citation type="submission" date="2014-05" db="EMBL/GenBank/DDBJ databases">
        <title>Whole genome shotgun sequence of Rhizobium rhizogenes NBRC 13257.</title>
        <authorList>
            <person name="Katano-Makiyama Y."/>
            <person name="Hosoyama A."/>
            <person name="Hashimoto M."/>
            <person name="Hosoyama Y."/>
            <person name="Noguchi M."/>
            <person name="Tsuchikane K."/>
            <person name="Kimura A."/>
            <person name="Ohji S."/>
            <person name="Ichikawa N."/>
            <person name="Yamazoe A."/>
            <person name="Fujita N."/>
        </authorList>
    </citation>
    <scope>NUCLEOTIDE SEQUENCE [LARGE SCALE GENOMIC DNA]</scope>
    <source>
        <strain evidence="2 3">NBRC 13257</strain>
    </source>
</reference>